<comment type="caution">
    <text evidence="1">The sequence shown here is derived from an EMBL/GenBank/DDBJ whole genome shotgun (WGS) entry which is preliminary data.</text>
</comment>
<proteinExistence type="predicted"/>
<dbReference type="EMBL" id="BMAV01022233">
    <property type="protein sequence ID" value="GFY76933.1"/>
    <property type="molecule type" value="Genomic_DNA"/>
</dbReference>
<organism evidence="1 2">
    <name type="scientific">Trichonephila inaurata madagascariensis</name>
    <dbReference type="NCBI Taxonomy" id="2747483"/>
    <lineage>
        <taxon>Eukaryota</taxon>
        <taxon>Metazoa</taxon>
        <taxon>Ecdysozoa</taxon>
        <taxon>Arthropoda</taxon>
        <taxon>Chelicerata</taxon>
        <taxon>Arachnida</taxon>
        <taxon>Araneae</taxon>
        <taxon>Araneomorphae</taxon>
        <taxon>Entelegynae</taxon>
        <taxon>Araneoidea</taxon>
        <taxon>Nephilidae</taxon>
        <taxon>Trichonephila</taxon>
        <taxon>Trichonephila inaurata</taxon>
    </lineage>
</organism>
<gene>
    <name evidence="1" type="ORF">TNIN_281371</name>
</gene>
<name>A0A8X6YTY1_9ARAC</name>
<keyword evidence="2" id="KW-1185">Reference proteome</keyword>
<accession>A0A8X6YTY1</accession>
<protein>
    <submittedName>
        <fullName evidence="1">Uncharacterized protein</fullName>
    </submittedName>
</protein>
<feature type="non-terminal residue" evidence="1">
    <location>
        <position position="1"/>
    </location>
</feature>
<dbReference type="Proteomes" id="UP000886998">
    <property type="component" value="Unassembled WGS sequence"/>
</dbReference>
<reference evidence="1" key="1">
    <citation type="submission" date="2020-08" db="EMBL/GenBank/DDBJ databases">
        <title>Multicomponent nature underlies the extraordinary mechanical properties of spider dragline silk.</title>
        <authorList>
            <person name="Kono N."/>
            <person name="Nakamura H."/>
            <person name="Mori M."/>
            <person name="Yoshida Y."/>
            <person name="Ohtoshi R."/>
            <person name="Malay A.D."/>
            <person name="Moran D.A.P."/>
            <person name="Tomita M."/>
            <person name="Numata K."/>
            <person name="Arakawa K."/>
        </authorList>
    </citation>
    <scope>NUCLEOTIDE SEQUENCE</scope>
</reference>
<sequence>GYPDSKTTCRSISFARDTFPNQIFDPDDSPEILLIAIRLLTSLFLLDQGIASVRI</sequence>
<evidence type="ECO:0000313" key="2">
    <source>
        <dbReference type="Proteomes" id="UP000886998"/>
    </source>
</evidence>
<evidence type="ECO:0000313" key="1">
    <source>
        <dbReference type="EMBL" id="GFY76933.1"/>
    </source>
</evidence>
<dbReference type="AlphaFoldDB" id="A0A8X6YTY1"/>